<feature type="compositionally biased region" description="Low complexity" evidence="2">
    <location>
        <begin position="130"/>
        <end position="171"/>
    </location>
</feature>
<accession>A0ABW6MFE2</accession>
<evidence type="ECO:0000313" key="5">
    <source>
        <dbReference type="Proteomes" id="UP001601303"/>
    </source>
</evidence>
<dbReference type="Proteomes" id="UP001601303">
    <property type="component" value="Unassembled WGS sequence"/>
</dbReference>
<keyword evidence="5" id="KW-1185">Reference proteome</keyword>
<dbReference type="EMBL" id="JBIAHM010000015">
    <property type="protein sequence ID" value="MFE9604042.1"/>
    <property type="molecule type" value="Genomic_DNA"/>
</dbReference>
<dbReference type="PROSITE" id="PS51257">
    <property type="entry name" value="PROKAR_LIPOPROTEIN"/>
    <property type="match status" value="1"/>
</dbReference>
<evidence type="ECO:0000259" key="3">
    <source>
        <dbReference type="Pfam" id="PF18435"/>
    </source>
</evidence>
<dbReference type="Gene3D" id="3.40.50.1820">
    <property type="entry name" value="alpha/beta hydrolase"/>
    <property type="match status" value="1"/>
</dbReference>
<evidence type="ECO:0000256" key="2">
    <source>
        <dbReference type="SAM" id="MobiDB-lite"/>
    </source>
</evidence>
<reference evidence="4 5" key="1">
    <citation type="submission" date="2024-10" db="EMBL/GenBank/DDBJ databases">
        <title>The Natural Products Discovery Center: Release of the First 8490 Sequenced Strains for Exploring Actinobacteria Biosynthetic Diversity.</title>
        <authorList>
            <person name="Kalkreuter E."/>
            <person name="Kautsar S.A."/>
            <person name="Yang D."/>
            <person name="Bader C.D."/>
            <person name="Teijaro C.N."/>
            <person name="Fluegel L."/>
            <person name="Davis C.M."/>
            <person name="Simpson J.R."/>
            <person name="Lauterbach L."/>
            <person name="Steele A.D."/>
            <person name="Gui C."/>
            <person name="Meng S."/>
            <person name="Li G."/>
            <person name="Viehrig K."/>
            <person name="Ye F."/>
            <person name="Su P."/>
            <person name="Kiefer A.F."/>
            <person name="Nichols A."/>
            <person name="Cepeda A.J."/>
            <person name="Yan W."/>
            <person name="Fan B."/>
            <person name="Jiang Y."/>
            <person name="Adhikari A."/>
            <person name="Zheng C.-J."/>
            <person name="Schuster L."/>
            <person name="Cowan T.M."/>
            <person name="Smanski M.J."/>
            <person name="Chevrette M.G."/>
            <person name="De Carvalho L.P.S."/>
            <person name="Shen B."/>
        </authorList>
    </citation>
    <scope>NUCLEOTIDE SEQUENCE [LARGE SCALE GENOMIC DNA]</scope>
    <source>
        <strain evidence="4 5">NPDC006488</strain>
    </source>
</reference>
<feature type="region of interest" description="Disordered" evidence="2">
    <location>
        <begin position="130"/>
        <end position="187"/>
    </location>
</feature>
<feature type="domain" description="Esterase Ig-like N-terminal" evidence="3">
    <location>
        <begin position="47"/>
        <end position="210"/>
    </location>
</feature>
<dbReference type="InterPro" id="IPR041172">
    <property type="entry name" value="EstA_Ig-like_N"/>
</dbReference>
<protein>
    <recommendedName>
        <fullName evidence="3">Esterase Ig-like N-terminal domain-containing protein</fullName>
    </recommendedName>
</protein>
<gene>
    <name evidence="4" type="ORF">ACFYNQ_36495</name>
</gene>
<dbReference type="InterPro" id="IPR006311">
    <property type="entry name" value="TAT_signal"/>
</dbReference>
<name>A0ABW6MFE2_9ACTN</name>
<dbReference type="SUPFAM" id="SSF53474">
    <property type="entry name" value="alpha/beta-Hydrolases"/>
    <property type="match status" value="1"/>
</dbReference>
<organism evidence="4 5">
    <name type="scientific">Streptomyces hokutonensis</name>
    <dbReference type="NCBI Taxonomy" id="1306990"/>
    <lineage>
        <taxon>Bacteria</taxon>
        <taxon>Bacillati</taxon>
        <taxon>Actinomycetota</taxon>
        <taxon>Actinomycetes</taxon>
        <taxon>Kitasatosporales</taxon>
        <taxon>Streptomycetaceae</taxon>
        <taxon>Streptomyces</taxon>
    </lineage>
</organism>
<dbReference type="PANTHER" id="PTHR43037">
    <property type="entry name" value="UNNAMED PRODUCT-RELATED"/>
    <property type="match status" value="1"/>
</dbReference>
<dbReference type="InterPro" id="IPR029058">
    <property type="entry name" value="AB_hydrolase_fold"/>
</dbReference>
<dbReference type="PROSITE" id="PS51318">
    <property type="entry name" value="TAT"/>
    <property type="match status" value="1"/>
</dbReference>
<comment type="caution">
    <text evidence="4">The sequence shown here is derived from an EMBL/GenBank/DDBJ whole genome shotgun (WGS) entry which is preliminary data.</text>
</comment>
<sequence length="488" mass="50621">MNRRRFIVGSGAVGALAVLGGTAGCTARAEGEAVSATAPAGGHVRGATAITKVYGDGQKLVAVAVEYDAGITGSALSTSTFKITGRTVTKVYANRSVDLAERGRDGRYVIVELSPDDKAAALWVTQQGSGAAAGSASPTASGSSPTASSSSPTGSSPTASATASSSSSAGAAPGGGGPKVGDSTPGGTIVAATATVTQTGTVTTTSGTRYPASATKVTTDAVKNLIVDDFRQFTFTDPVTKQTLRYNLFVPKGYDHRKRYPLVLFMHDASVVNVATQGPLVQGLGAVCWASPEDQARHEAFVLAPEYDSVVIDDTYKPSPLFDTTAHLVQALTKKYSLDGKRLYATGQSMGAMMTLGLNIKYPELFGASFVVAGQWPADQAKPLAKKKLWIVVSQDDDKSYSGENAITKVVKEQGTAVATAVWDGRSTGARFAADVRSLKAQKAPVNYAAFKTGTVVPKGSTTSAHMATWHVAYTIPGIREWVMDQSL</sequence>
<dbReference type="InterPro" id="IPR050955">
    <property type="entry name" value="Plant_Biomass_Hydrol_Est"/>
</dbReference>
<dbReference type="PANTHER" id="PTHR43037:SF1">
    <property type="entry name" value="BLL1128 PROTEIN"/>
    <property type="match status" value="1"/>
</dbReference>
<keyword evidence="1" id="KW-0732">Signal</keyword>
<dbReference type="RefSeq" id="WP_388113039.1">
    <property type="nucleotide sequence ID" value="NZ_JBIAHM010000015.1"/>
</dbReference>
<evidence type="ECO:0000256" key="1">
    <source>
        <dbReference type="ARBA" id="ARBA00022729"/>
    </source>
</evidence>
<proteinExistence type="predicted"/>
<evidence type="ECO:0000313" key="4">
    <source>
        <dbReference type="EMBL" id="MFE9604042.1"/>
    </source>
</evidence>
<dbReference type="Gene3D" id="2.60.40.2180">
    <property type="match status" value="1"/>
</dbReference>
<dbReference type="Pfam" id="PF18435">
    <property type="entry name" value="EstA_Ig_like"/>
    <property type="match status" value="1"/>
</dbReference>